<sequence>MISFQEAIDSIEDDETPSILLANGFSQAWNVDIFNYANLFEAANFGRRDVALRALFNEIGTYDFERVMKYLVAAETVLTIYAADQHLIDCIKEDQEELKSALIRVISETHPDRPNEVGNHQYSAVRAFLSGFKEVFTLNYDLLFYWARNMRRLAPENYRTDDGFRQHETWVGKGTSQNVHFLHGGLHIYDNGSDIKKHTFAEDGISIIDKVRNNLELGRFPAFVSEPTAEKKKSRIERNPYLNFCFQKLANLSGVLFIYGHSMDENDKHVFDCIKKSSARVVYVSIYGDEHSDANTATRGNAIRFLDSPNIEVKFFQAESAAVWG</sequence>
<dbReference type="Proteomes" id="UP001329505">
    <property type="component" value="Unassembled WGS sequence"/>
</dbReference>
<name>A0ABU7GPI9_9PSED</name>
<accession>A0ABU7GPI9</accession>
<evidence type="ECO:0000313" key="1">
    <source>
        <dbReference type="EMBL" id="MEE1880905.1"/>
    </source>
</evidence>
<dbReference type="InterPro" id="IPR032581">
    <property type="entry name" value="DUF4917"/>
</dbReference>
<gene>
    <name evidence="1" type="ORF">V0R55_12105</name>
</gene>
<dbReference type="EMBL" id="JAZDQQ010000009">
    <property type="protein sequence ID" value="MEE1880905.1"/>
    <property type="molecule type" value="Genomic_DNA"/>
</dbReference>
<dbReference type="RefSeq" id="WP_330126098.1">
    <property type="nucleotide sequence ID" value="NZ_JAZDQQ010000009.1"/>
</dbReference>
<comment type="caution">
    <text evidence="1">The sequence shown here is derived from an EMBL/GenBank/DDBJ whole genome shotgun (WGS) entry which is preliminary data.</text>
</comment>
<protein>
    <submittedName>
        <fullName evidence="1">DUF4917 family protein</fullName>
    </submittedName>
</protein>
<proteinExistence type="predicted"/>
<reference evidence="1 2" key="1">
    <citation type="submission" date="2024-01" db="EMBL/GenBank/DDBJ databases">
        <title>Unpublished Manusciprt.</title>
        <authorList>
            <person name="Duman M."/>
            <person name="Valdes E.G."/>
            <person name="Ajmi N."/>
            <person name="Altun S."/>
            <person name="Saticioglu I.B."/>
        </authorList>
    </citation>
    <scope>NUCLEOTIDE SEQUENCE [LARGE SCALE GENOMIC DNA]</scope>
    <source>
        <strain evidence="1 2">139P</strain>
    </source>
</reference>
<dbReference type="Pfam" id="PF16263">
    <property type="entry name" value="DUF4917"/>
    <property type="match status" value="1"/>
</dbReference>
<organism evidence="1 2">
    <name type="scientific">Pseudomonas soli</name>
    <dbReference type="NCBI Taxonomy" id="1306993"/>
    <lineage>
        <taxon>Bacteria</taxon>
        <taxon>Pseudomonadati</taxon>
        <taxon>Pseudomonadota</taxon>
        <taxon>Gammaproteobacteria</taxon>
        <taxon>Pseudomonadales</taxon>
        <taxon>Pseudomonadaceae</taxon>
        <taxon>Pseudomonas</taxon>
    </lineage>
</organism>
<keyword evidence="2" id="KW-1185">Reference proteome</keyword>
<evidence type="ECO:0000313" key="2">
    <source>
        <dbReference type="Proteomes" id="UP001329505"/>
    </source>
</evidence>